<dbReference type="InterPro" id="IPR006553">
    <property type="entry name" value="Leu-rich_rpt_Cys-con_subtyp"/>
</dbReference>
<dbReference type="InterPro" id="IPR001611">
    <property type="entry name" value="Leu-rich_rpt"/>
</dbReference>
<dbReference type="InterPro" id="IPR027038">
    <property type="entry name" value="RanGap"/>
</dbReference>
<dbReference type="InterPro" id="IPR032675">
    <property type="entry name" value="LRR_dom_sf"/>
</dbReference>
<reference evidence="2" key="1">
    <citation type="submission" date="2022-03" db="EMBL/GenBank/DDBJ databases">
        <title>Draft genome sequence of Aduncisulcus paluster, a free-living microaerophilic Fornicata.</title>
        <authorList>
            <person name="Yuyama I."/>
            <person name="Kume K."/>
            <person name="Tamura T."/>
            <person name="Inagaki Y."/>
            <person name="Hashimoto T."/>
        </authorList>
    </citation>
    <scope>NUCLEOTIDE SEQUENCE</scope>
    <source>
        <strain evidence="2">NY0171</strain>
    </source>
</reference>
<feature type="compositionally biased region" description="Polar residues" evidence="1">
    <location>
        <begin position="700"/>
        <end position="710"/>
    </location>
</feature>
<dbReference type="SMART" id="SM00368">
    <property type="entry name" value="LRR_RI"/>
    <property type="match status" value="10"/>
</dbReference>
<sequence>MLLPSNSSLELGQPTSIAISGEKDDKQVAAFILSIYSCVQCTSLFFNGSNFGQKSTLALALLLSKVKSSLSIPKDKEGTIQDSYGPSHDDPSDIQGDSKSSTDTDGMDHSSGLQPNISLHVSHLTDQDLDMSSLIFLPNLTNVSFRSSSLSDHSLALLLPIMLPRIKRLDLALTSITFKGIFSLAHHLTESGSDEASTEVGYDQTGHESWQEQRITSKITAPTPSLPDGGSILDIDSVATKSVVLEDLVLDFIDLSKCGGLLGVIMTSVPSLISVSLGNCSISDSTFKHIDFARCSVRNLSLWSNNLSDIAAKHLSVGLKHFIEQKYQGECLVHPLQELILADNRIGHIGFSEIMAILAECNPVLRKLPLDDAKLVAKEREKEQTKLRMSQISSLEANSSSTTIAPVSSTALSSQQLKTPSLSTRTMSWQISAKLRVHQTPASPMTPSLPHISSSLKDSKTSPLFTLCLASHKLLLRVLDLSDNPLGDIAFSKSQQYLSKILLKQRDSLALCRDIVYGSTVFSSVHKPHPRMRTGRLGEEGEKIRDSGFGAFRSKFQKPGDDFPGEQSEVSSTAHHDSLSSSLSPSQLFLLLPPPLFRLTLTNVGMGLGGVRSVATAIASSSSEHSPFDTKWNGTVGTGIAGGIALHPQYCSPLPPSSMATTGDFSASTAVSSMTATSQLTSQRLGQVFSSPGSPFHKTATGSVRNSSLDAQKRSRSLLSRYPQGPSPFSAQNPQDHGVKRASASSMASFGSRPPPRVGKRDDPATSPPLTSSAHVEMVSTVENDILPDTPVIDGPHRVFGSSVMASNLAEEDEISGDRENVSVCILAKQCDQTLSRICDEEDGDMFVQSSFQSMHPPSSTSLVMGSNNVKMNKQSVFHIPTPLMPFLFTQLDISDNCITDGGGVILCGSVRNCVTLKSLGLAHCGVGRASMNLLASVLRVRHNITELDVSGNGLGDEGVARLIASVRASRLESLCLNNNSLSNTSVTSLSESMKDHPSLRTLSLRSNSISYNGILVLSRCIPFCPQLKRLHLGGNPLDSPSFSLLTSSCEIIARENKEKGDPDKFICDVIECSCEIKL</sequence>
<feature type="region of interest" description="Disordered" evidence="1">
    <location>
        <begin position="687"/>
        <end position="775"/>
    </location>
</feature>
<dbReference type="Gene3D" id="3.80.10.10">
    <property type="entry name" value="Ribonuclease Inhibitor"/>
    <property type="match status" value="3"/>
</dbReference>
<feature type="region of interest" description="Disordered" evidence="1">
    <location>
        <begin position="77"/>
        <end position="112"/>
    </location>
</feature>
<dbReference type="Proteomes" id="UP001057375">
    <property type="component" value="Unassembled WGS sequence"/>
</dbReference>
<dbReference type="Pfam" id="PF13516">
    <property type="entry name" value="LRR_6"/>
    <property type="match status" value="4"/>
</dbReference>
<proteinExistence type="predicted"/>
<dbReference type="PROSITE" id="PS51450">
    <property type="entry name" value="LRR"/>
    <property type="match status" value="1"/>
</dbReference>
<protein>
    <submittedName>
        <fullName evidence="2">Uncharacterized protein</fullName>
    </submittedName>
</protein>
<dbReference type="EMBL" id="BQXS01011201">
    <property type="protein sequence ID" value="GKT36349.1"/>
    <property type="molecule type" value="Genomic_DNA"/>
</dbReference>
<dbReference type="SUPFAM" id="SSF52047">
    <property type="entry name" value="RNI-like"/>
    <property type="match status" value="1"/>
</dbReference>
<comment type="caution">
    <text evidence="2">The sequence shown here is derived from an EMBL/GenBank/DDBJ whole genome shotgun (WGS) entry which is preliminary data.</text>
</comment>
<gene>
    <name evidence="2" type="ORF">ADUPG1_009330</name>
</gene>
<dbReference type="SMART" id="SM00367">
    <property type="entry name" value="LRR_CC"/>
    <property type="match status" value="7"/>
</dbReference>
<organism evidence="2 3">
    <name type="scientific">Aduncisulcus paluster</name>
    <dbReference type="NCBI Taxonomy" id="2918883"/>
    <lineage>
        <taxon>Eukaryota</taxon>
        <taxon>Metamonada</taxon>
        <taxon>Carpediemonas-like organisms</taxon>
        <taxon>Aduncisulcus</taxon>
    </lineage>
</organism>
<dbReference type="PANTHER" id="PTHR24113:SF15">
    <property type="entry name" value="NACHT DOMAIN-CONTAINING PROTEIN"/>
    <property type="match status" value="1"/>
</dbReference>
<name>A0ABQ5KV92_9EUKA</name>
<evidence type="ECO:0000313" key="3">
    <source>
        <dbReference type="Proteomes" id="UP001057375"/>
    </source>
</evidence>
<keyword evidence="3" id="KW-1185">Reference proteome</keyword>
<evidence type="ECO:0000256" key="1">
    <source>
        <dbReference type="SAM" id="MobiDB-lite"/>
    </source>
</evidence>
<evidence type="ECO:0000313" key="2">
    <source>
        <dbReference type="EMBL" id="GKT36349.1"/>
    </source>
</evidence>
<dbReference type="PANTHER" id="PTHR24113">
    <property type="entry name" value="RAN GTPASE-ACTIVATING PROTEIN 1"/>
    <property type="match status" value="1"/>
</dbReference>
<accession>A0ABQ5KV92</accession>